<dbReference type="InterPro" id="IPR025324">
    <property type="entry name" value="DUF4230"/>
</dbReference>
<sequence length="255" mass="28340">MKLVINQSEKIKEIETILEELKSSENESSAAIAVDHKRKTRFPTWKVGKSFLSLWKSKFILLLVLFVLLISGAGIGVYTLLSGSTFQEEKGSFVEQIQDMSSLATAQGFVKAVIEQEDNKLFGKDINADIPGTKRKILIVVPGSVLAGVDLQKVSENDIKVDEEAKEVTMTLPKAEILQDPSLDMESIKTFSVEGLFRSEVDWQEGFGLAEEAKEQIRQEAVGQGILEAAEKNAEKSLKSFFEQIGYSIKIEYKS</sequence>
<evidence type="ECO:0000256" key="1">
    <source>
        <dbReference type="SAM" id="Phobius"/>
    </source>
</evidence>
<keyword evidence="1" id="KW-0812">Transmembrane</keyword>
<dbReference type="Proteomes" id="UP001597506">
    <property type="component" value="Unassembled WGS sequence"/>
</dbReference>
<keyword evidence="1" id="KW-0472">Membrane</keyword>
<keyword evidence="3" id="KW-1185">Reference proteome</keyword>
<gene>
    <name evidence="2" type="ORF">ACFSUL_08305</name>
</gene>
<organism evidence="2 3">
    <name type="scientific">Bacillus seohaeanensis</name>
    <dbReference type="NCBI Taxonomy" id="284580"/>
    <lineage>
        <taxon>Bacteria</taxon>
        <taxon>Bacillati</taxon>
        <taxon>Bacillota</taxon>
        <taxon>Bacilli</taxon>
        <taxon>Bacillales</taxon>
        <taxon>Bacillaceae</taxon>
        <taxon>Bacillus</taxon>
    </lineage>
</organism>
<proteinExistence type="predicted"/>
<dbReference type="EMBL" id="JBHUMF010000017">
    <property type="protein sequence ID" value="MFD2680760.1"/>
    <property type="molecule type" value="Genomic_DNA"/>
</dbReference>
<dbReference type="RefSeq" id="WP_377934441.1">
    <property type="nucleotide sequence ID" value="NZ_JBHUMF010000017.1"/>
</dbReference>
<dbReference type="Pfam" id="PF14014">
    <property type="entry name" value="DUF4230"/>
    <property type="match status" value="1"/>
</dbReference>
<name>A0ABW5RQR1_9BACI</name>
<keyword evidence="1" id="KW-1133">Transmembrane helix</keyword>
<comment type="caution">
    <text evidence="2">The sequence shown here is derived from an EMBL/GenBank/DDBJ whole genome shotgun (WGS) entry which is preliminary data.</text>
</comment>
<accession>A0ABW5RQR1</accession>
<reference evidence="3" key="1">
    <citation type="journal article" date="2019" name="Int. J. Syst. Evol. Microbiol.">
        <title>The Global Catalogue of Microorganisms (GCM) 10K type strain sequencing project: providing services to taxonomists for standard genome sequencing and annotation.</title>
        <authorList>
            <consortium name="The Broad Institute Genomics Platform"/>
            <consortium name="The Broad Institute Genome Sequencing Center for Infectious Disease"/>
            <person name="Wu L."/>
            <person name="Ma J."/>
        </authorList>
    </citation>
    <scope>NUCLEOTIDE SEQUENCE [LARGE SCALE GENOMIC DNA]</scope>
    <source>
        <strain evidence="3">KCTC 3913</strain>
    </source>
</reference>
<evidence type="ECO:0000313" key="2">
    <source>
        <dbReference type="EMBL" id="MFD2680760.1"/>
    </source>
</evidence>
<evidence type="ECO:0000313" key="3">
    <source>
        <dbReference type="Proteomes" id="UP001597506"/>
    </source>
</evidence>
<feature type="transmembrane region" description="Helical" evidence="1">
    <location>
        <begin position="59"/>
        <end position="81"/>
    </location>
</feature>
<protein>
    <submittedName>
        <fullName evidence="2">DUF4230 domain-containing protein</fullName>
    </submittedName>
</protein>